<dbReference type="EMBL" id="OY731400">
    <property type="protein sequence ID" value="CAJ1943121.1"/>
    <property type="molecule type" value="Genomic_DNA"/>
</dbReference>
<name>A0AA86SD41_9FABA</name>
<proteinExistence type="predicted"/>
<accession>A0AA86SD41</accession>
<organism evidence="1 2">
    <name type="scientific">Sphenostylis stenocarpa</name>
    <dbReference type="NCBI Taxonomy" id="92480"/>
    <lineage>
        <taxon>Eukaryota</taxon>
        <taxon>Viridiplantae</taxon>
        <taxon>Streptophyta</taxon>
        <taxon>Embryophyta</taxon>
        <taxon>Tracheophyta</taxon>
        <taxon>Spermatophyta</taxon>
        <taxon>Magnoliopsida</taxon>
        <taxon>eudicotyledons</taxon>
        <taxon>Gunneridae</taxon>
        <taxon>Pentapetalae</taxon>
        <taxon>rosids</taxon>
        <taxon>fabids</taxon>
        <taxon>Fabales</taxon>
        <taxon>Fabaceae</taxon>
        <taxon>Papilionoideae</taxon>
        <taxon>50 kb inversion clade</taxon>
        <taxon>NPAAA clade</taxon>
        <taxon>indigoferoid/millettioid clade</taxon>
        <taxon>Phaseoleae</taxon>
        <taxon>Sphenostylis</taxon>
    </lineage>
</organism>
<sequence>MVKESKVEVHSSQVVEDSVLKVQKLGLKKVLYRFGSEEFSFFVTAPAPAAAAPVVGAAIDDGAGAAVFGVTIQTSDRTVLLVSTRHHCTTKIASIVVSMHN</sequence>
<keyword evidence="2" id="KW-1185">Reference proteome</keyword>
<dbReference type="AlphaFoldDB" id="A0AA86SD41"/>
<gene>
    <name evidence="1" type="ORF">AYBTSS11_LOCUS11188</name>
</gene>
<evidence type="ECO:0000313" key="1">
    <source>
        <dbReference type="EMBL" id="CAJ1943121.1"/>
    </source>
</evidence>
<dbReference type="Gramene" id="rna-AYBTSS11_LOCUS11188">
    <property type="protein sequence ID" value="CAJ1943121.1"/>
    <property type="gene ID" value="gene-AYBTSS11_LOCUS11188"/>
</dbReference>
<reference evidence="1" key="1">
    <citation type="submission" date="2023-10" db="EMBL/GenBank/DDBJ databases">
        <authorList>
            <person name="Domelevo Entfellner J.-B."/>
        </authorList>
    </citation>
    <scope>NUCLEOTIDE SEQUENCE</scope>
</reference>
<dbReference type="Proteomes" id="UP001189624">
    <property type="component" value="Chromosome 3"/>
</dbReference>
<evidence type="ECO:0000313" key="2">
    <source>
        <dbReference type="Proteomes" id="UP001189624"/>
    </source>
</evidence>
<protein>
    <submittedName>
        <fullName evidence="1">Uncharacterized protein</fullName>
    </submittedName>
</protein>